<name>A0ABD0T6P0_LOXSC</name>
<evidence type="ECO:0000256" key="3">
    <source>
        <dbReference type="PROSITE-ProRule" id="PRU00497"/>
    </source>
</evidence>
<dbReference type="AlphaFoldDB" id="A0ABD0T6P0"/>
<dbReference type="InterPro" id="IPR050468">
    <property type="entry name" value="Cuticle_Struct_Prot"/>
</dbReference>
<evidence type="ECO:0000256" key="2">
    <source>
        <dbReference type="ARBA" id="ARBA00022729"/>
    </source>
</evidence>
<accession>A0ABD0T6P0</accession>
<keyword evidence="1 3" id="KW-0193">Cuticle</keyword>
<evidence type="ECO:0008006" key="7">
    <source>
        <dbReference type="Google" id="ProtNLM"/>
    </source>
</evidence>
<dbReference type="PROSITE" id="PS00233">
    <property type="entry name" value="CHIT_BIND_RR_1"/>
    <property type="match status" value="1"/>
</dbReference>
<feature type="signal peptide" evidence="4">
    <location>
        <begin position="1"/>
        <end position="15"/>
    </location>
</feature>
<dbReference type="Pfam" id="PF00379">
    <property type="entry name" value="Chitin_bind_4"/>
    <property type="match status" value="1"/>
</dbReference>
<dbReference type="InterPro" id="IPR000618">
    <property type="entry name" value="Insect_cuticle"/>
</dbReference>
<dbReference type="Proteomes" id="UP001549921">
    <property type="component" value="Unassembled WGS sequence"/>
</dbReference>
<dbReference type="GO" id="GO:0042302">
    <property type="term" value="F:structural constituent of cuticle"/>
    <property type="evidence" value="ECO:0007669"/>
    <property type="project" value="UniProtKB-UniRule"/>
</dbReference>
<dbReference type="EMBL" id="JBEDNZ010000009">
    <property type="protein sequence ID" value="KAL0839015.1"/>
    <property type="molecule type" value="Genomic_DNA"/>
</dbReference>
<dbReference type="InterPro" id="IPR031311">
    <property type="entry name" value="CHIT_BIND_RR_consensus"/>
</dbReference>
<gene>
    <name evidence="5" type="ORF">ABMA28_017012</name>
</gene>
<dbReference type="PRINTS" id="PR00947">
    <property type="entry name" value="CUTICLE"/>
</dbReference>
<dbReference type="PANTHER" id="PTHR10380">
    <property type="entry name" value="CUTICLE PROTEIN"/>
    <property type="match status" value="1"/>
</dbReference>
<reference evidence="5 6" key="1">
    <citation type="submission" date="2024-06" db="EMBL/GenBank/DDBJ databases">
        <title>A chromosome-level genome assembly of beet webworm, Loxostege sticticalis.</title>
        <authorList>
            <person name="Zhang Y."/>
        </authorList>
    </citation>
    <scope>NUCLEOTIDE SEQUENCE [LARGE SCALE GENOMIC DNA]</scope>
    <source>
        <strain evidence="5">AQ028</strain>
        <tissue evidence="5">Male pupae</tissue>
    </source>
</reference>
<sequence>MKFLIVLAIVAAASADVAHLDATAPIVRSDFDSQPDGNFQYIYETGNGIYAQAQGVVKDPNSENPILEVSGAVKYTSPEGTPIELSYVANENGYQPQGSHLPVAPEVPEAITRALAYIAAHPPRVQTAARFARSLPPALSAKRFLRSVPPWLRGSSVLLG</sequence>
<evidence type="ECO:0000256" key="1">
    <source>
        <dbReference type="ARBA" id="ARBA00022460"/>
    </source>
</evidence>
<proteinExistence type="predicted"/>
<evidence type="ECO:0000313" key="5">
    <source>
        <dbReference type="EMBL" id="KAL0839015.1"/>
    </source>
</evidence>
<organism evidence="5 6">
    <name type="scientific">Loxostege sticticalis</name>
    <name type="common">Beet webworm moth</name>
    <dbReference type="NCBI Taxonomy" id="481309"/>
    <lineage>
        <taxon>Eukaryota</taxon>
        <taxon>Metazoa</taxon>
        <taxon>Ecdysozoa</taxon>
        <taxon>Arthropoda</taxon>
        <taxon>Hexapoda</taxon>
        <taxon>Insecta</taxon>
        <taxon>Pterygota</taxon>
        <taxon>Neoptera</taxon>
        <taxon>Endopterygota</taxon>
        <taxon>Lepidoptera</taxon>
        <taxon>Glossata</taxon>
        <taxon>Ditrysia</taxon>
        <taxon>Pyraloidea</taxon>
        <taxon>Crambidae</taxon>
        <taxon>Pyraustinae</taxon>
        <taxon>Loxostege</taxon>
    </lineage>
</organism>
<evidence type="ECO:0000313" key="6">
    <source>
        <dbReference type="Proteomes" id="UP001549921"/>
    </source>
</evidence>
<evidence type="ECO:0000256" key="4">
    <source>
        <dbReference type="SAM" id="SignalP"/>
    </source>
</evidence>
<protein>
    <recommendedName>
        <fullName evidence="7">Larval cuticle protein LCP-17-like</fullName>
    </recommendedName>
</protein>
<comment type="caution">
    <text evidence="5">The sequence shown here is derived from an EMBL/GenBank/DDBJ whole genome shotgun (WGS) entry which is preliminary data.</text>
</comment>
<dbReference type="PANTHER" id="PTHR10380:SF238">
    <property type="entry name" value="CUTICULAR PROTEIN 65EA-RELATED"/>
    <property type="match status" value="1"/>
</dbReference>
<keyword evidence="2 4" id="KW-0732">Signal</keyword>
<dbReference type="PROSITE" id="PS51155">
    <property type="entry name" value="CHIT_BIND_RR_2"/>
    <property type="match status" value="1"/>
</dbReference>
<feature type="chain" id="PRO_5044870178" description="Larval cuticle protein LCP-17-like" evidence="4">
    <location>
        <begin position="16"/>
        <end position="160"/>
    </location>
</feature>